<dbReference type="Pfam" id="PF00126">
    <property type="entry name" value="HTH_1"/>
    <property type="match status" value="1"/>
</dbReference>
<dbReference type="CDD" id="cd08422">
    <property type="entry name" value="PBP2_CrgA_like"/>
    <property type="match status" value="1"/>
</dbReference>
<dbReference type="PANTHER" id="PTHR30537">
    <property type="entry name" value="HTH-TYPE TRANSCRIPTIONAL REGULATOR"/>
    <property type="match status" value="1"/>
</dbReference>
<evidence type="ECO:0000259" key="5">
    <source>
        <dbReference type="PROSITE" id="PS50931"/>
    </source>
</evidence>
<dbReference type="InterPro" id="IPR058163">
    <property type="entry name" value="LysR-type_TF_proteobact-type"/>
</dbReference>
<evidence type="ECO:0000313" key="6">
    <source>
        <dbReference type="EMBL" id="TQV79749.1"/>
    </source>
</evidence>
<dbReference type="PANTHER" id="PTHR30537:SF5">
    <property type="entry name" value="HTH-TYPE TRANSCRIPTIONAL ACTIVATOR TTDR-RELATED"/>
    <property type="match status" value="1"/>
</dbReference>
<dbReference type="InterPro" id="IPR000847">
    <property type="entry name" value="LysR_HTH_N"/>
</dbReference>
<dbReference type="PROSITE" id="PS50931">
    <property type="entry name" value="HTH_LYSR"/>
    <property type="match status" value="1"/>
</dbReference>
<dbReference type="InterPro" id="IPR036388">
    <property type="entry name" value="WH-like_DNA-bd_sf"/>
</dbReference>
<dbReference type="Gene3D" id="3.40.190.290">
    <property type="match status" value="1"/>
</dbReference>
<evidence type="ECO:0000256" key="4">
    <source>
        <dbReference type="ARBA" id="ARBA00023163"/>
    </source>
</evidence>
<name>A0A545TRA5_9PROT</name>
<dbReference type="InterPro" id="IPR005119">
    <property type="entry name" value="LysR_subst-bd"/>
</dbReference>
<evidence type="ECO:0000256" key="2">
    <source>
        <dbReference type="ARBA" id="ARBA00023015"/>
    </source>
</evidence>
<evidence type="ECO:0000313" key="7">
    <source>
        <dbReference type="Proteomes" id="UP000315252"/>
    </source>
</evidence>
<dbReference type="InterPro" id="IPR036390">
    <property type="entry name" value="WH_DNA-bd_sf"/>
</dbReference>
<dbReference type="AlphaFoldDB" id="A0A545TRA5"/>
<comment type="caution">
    <text evidence="6">The sequence shown here is derived from an EMBL/GenBank/DDBJ whole genome shotgun (WGS) entry which is preliminary data.</text>
</comment>
<dbReference type="FunFam" id="3.40.190.290:FF:000001">
    <property type="entry name" value="Transcriptional regulator, LysR family"/>
    <property type="match status" value="1"/>
</dbReference>
<accession>A0A545TRA5</accession>
<gene>
    <name evidence="6" type="ORF">FKG95_13685</name>
</gene>
<organism evidence="6 7">
    <name type="scientific">Denitrobaculum tricleocarpae</name>
    <dbReference type="NCBI Taxonomy" id="2591009"/>
    <lineage>
        <taxon>Bacteria</taxon>
        <taxon>Pseudomonadati</taxon>
        <taxon>Pseudomonadota</taxon>
        <taxon>Alphaproteobacteria</taxon>
        <taxon>Rhodospirillales</taxon>
        <taxon>Rhodospirillaceae</taxon>
        <taxon>Denitrobaculum</taxon>
    </lineage>
</organism>
<dbReference type="FunFam" id="1.10.10.10:FF:000001">
    <property type="entry name" value="LysR family transcriptional regulator"/>
    <property type="match status" value="1"/>
</dbReference>
<keyword evidence="3" id="KW-0238">DNA-binding</keyword>
<dbReference type="Gene3D" id="1.10.10.10">
    <property type="entry name" value="Winged helix-like DNA-binding domain superfamily/Winged helix DNA-binding domain"/>
    <property type="match status" value="1"/>
</dbReference>
<dbReference type="SUPFAM" id="SSF53850">
    <property type="entry name" value="Periplasmic binding protein-like II"/>
    <property type="match status" value="1"/>
</dbReference>
<dbReference type="PRINTS" id="PR00039">
    <property type="entry name" value="HTHLYSR"/>
</dbReference>
<protein>
    <submittedName>
        <fullName evidence="6">LysR family transcriptional regulator</fullName>
    </submittedName>
</protein>
<dbReference type="GO" id="GO:0003700">
    <property type="term" value="F:DNA-binding transcription factor activity"/>
    <property type="evidence" value="ECO:0007669"/>
    <property type="project" value="InterPro"/>
</dbReference>
<dbReference type="OrthoDB" id="9812435at2"/>
<keyword evidence="7" id="KW-1185">Reference proteome</keyword>
<comment type="similarity">
    <text evidence="1">Belongs to the LysR transcriptional regulatory family.</text>
</comment>
<dbReference type="Proteomes" id="UP000315252">
    <property type="component" value="Unassembled WGS sequence"/>
</dbReference>
<keyword evidence="2" id="KW-0805">Transcription regulation</keyword>
<evidence type="ECO:0000256" key="1">
    <source>
        <dbReference type="ARBA" id="ARBA00009437"/>
    </source>
</evidence>
<feature type="domain" description="HTH lysR-type" evidence="5">
    <location>
        <begin position="1"/>
        <end position="59"/>
    </location>
</feature>
<dbReference type="Pfam" id="PF03466">
    <property type="entry name" value="LysR_substrate"/>
    <property type="match status" value="1"/>
</dbReference>
<sequence length="313" mass="34694">MDNVSEMQVFVRVVQLGSFSAAARSLDLTPSAISKQVGRLEDRLRTRLFNRTTRRLNLTEAGTGFYERCRQILSDIEEAEQAVADLRSTPRGTLKLALPSAFGRLHVAPVLAEYLQRYPEMRIDLNLNDRLIDIMAEGMDLAVRIGDLSDSSLIARRLAPNRRVVCGAPAYFARRPVPGKPQDLLDHNCLVYTYRASRNDWHFSGPGGKETIQVSGNLEANSAEALHAAVLSGLGIGLLPMWLIGTDLKAGRMIEVLGDYHFPDSAVYAVYPPGRHLSPKVRSFVDYLAEHFSGDLDWLDDTSLEEAGRKEAG</sequence>
<evidence type="ECO:0000256" key="3">
    <source>
        <dbReference type="ARBA" id="ARBA00023125"/>
    </source>
</evidence>
<proteinExistence type="inferred from homology"/>
<keyword evidence="4" id="KW-0804">Transcription</keyword>
<dbReference type="EMBL" id="VHSH01000004">
    <property type="protein sequence ID" value="TQV79749.1"/>
    <property type="molecule type" value="Genomic_DNA"/>
</dbReference>
<dbReference type="SUPFAM" id="SSF46785">
    <property type="entry name" value="Winged helix' DNA-binding domain"/>
    <property type="match status" value="1"/>
</dbReference>
<dbReference type="RefSeq" id="WP_142896929.1">
    <property type="nucleotide sequence ID" value="NZ_ML660055.1"/>
</dbReference>
<reference evidence="6 7" key="1">
    <citation type="submission" date="2019-06" db="EMBL/GenBank/DDBJ databases">
        <title>Whole genome sequence for Rhodospirillaceae sp. R148.</title>
        <authorList>
            <person name="Wang G."/>
        </authorList>
    </citation>
    <scope>NUCLEOTIDE SEQUENCE [LARGE SCALE GENOMIC DNA]</scope>
    <source>
        <strain evidence="6 7">R148</strain>
    </source>
</reference>
<dbReference type="GO" id="GO:0003677">
    <property type="term" value="F:DNA binding"/>
    <property type="evidence" value="ECO:0007669"/>
    <property type="project" value="UniProtKB-KW"/>
</dbReference>